<dbReference type="InterPro" id="IPR014876">
    <property type="entry name" value="DEK_C"/>
</dbReference>
<keyword evidence="4" id="KW-1185">Reference proteome</keyword>
<proteinExistence type="predicted"/>
<name>K0RQX7_THAOC</name>
<accession>K0RQX7</accession>
<feature type="region of interest" description="Disordered" evidence="1">
    <location>
        <begin position="300"/>
        <end position="346"/>
    </location>
</feature>
<dbReference type="InterPro" id="IPR003121">
    <property type="entry name" value="SWIB_MDM2_domain"/>
</dbReference>
<comment type="caution">
    <text evidence="3">The sequence shown here is derived from an EMBL/GenBank/DDBJ whole genome shotgun (WGS) entry which is preliminary data.</text>
</comment>
<evidence type="ECO:0000259" key="2">
    <source>
        <dbReference type="PROSITE" id="PS51998"/>
    </source>
</evidence>
<feature type="domain" description="DEK-C" evidence="2">
    <location>
        <begin position="9"/>
        <end position="65"/>
    </location>
</feature>
<dbReference type="PANTHER" id="PTHR13844">
    <property type="entry name" value="SWI/SNF-RELATED MATRIX-ASSOCIATED ACTIN-DEPENDENT REGULATOR OF CHROMATIN SUBFAMILY D"/>
    <property type="match status" value="1"/>
</dbReference>
<evidence type="ECO:0000313" key="3">
    <source>
        <dbReference type="EMBL" id="EJK56158.1"/>
    </source>
</evidence>
<dbReference type="SUPFAM" id="SSF109715">
    <property type="entry name" value="DEK C-terminal domain"/>
    <property type="match status" value="1"/>
</dbReference>
<dbReference type="PROSITE" id="PS51998">
    <property type="entry name" value="DEK_C"/>
    <property type="match status" value="1"/>
</dbReference>
<reference evidence="3 4" key="1">
    <citation type="journal article" date="2012" name="Genome Biol.">
        <title>Genome and low-iron response of an oceanic diatom adapted to chronic iron limitation.</title>
        <authorList>
            <person name="Lommer M."/>
            <person name="Specht M."/>
            <person name="Roy A.S."/>
            <person name="Kraemer L."/>
            <person name="Andreson R."/>
            <person name="Gutowska M.A."/>
            <person name="Wolf J."/>
            <person name="Bergner S.V."/>
            <person name="Schilhabel M.B."/>
            <person name="Klostermeier U.C."/>
            <person name="Beiko R.G."/>
            <person name="Rosenstiel P."/>
            <person name="Hippler M."/>
            <person name="Laroche J."/>
        </authorList>
    </citation>
    <scope>NUCLEOTIDE SEQUENCE [LARGE SCALE GENOMIC DNA]</scope>
    <source>
        <strain evidence="3 4">CCMP1005</strain>
    </source>
</reference>
<dbReference type="CDD" id="cd10567">
    <property type="entry name" value="SWIB-MDM2_like"/>
    <property type="match status" value="2"/>
</dbReference>
<organism evidence="3 4">
    <name type="scientific">Thalassiosira oceanica</name>
    <name type="common">Marine diatom</name>
    <dbReference type="NCBI Taxonomy" id="159749"/>
    <lineage>
        <taxon>Eukaryota</taxon>
        <taxon>Sar</taxon>
        <taxon>Stramenopiles</taxon>
        <taxon>Ochrophyta</taxon>
        <taxon>Bacillariophyta</taxon>
        <taxon>Coscinodiscophyceae</taxon>
        <taxon>Thalassiosirophycidae</taxon>
        <taxon>Thalassiosirales</taxon>
        <taxon>Thalassiosiraceae</taxon>
        <taxon>Thalassiosira</taxon>
    </lineage>
</organism>
<sequence>MPSSDEMELPGDREIRSEMESLMKTVNLNTMSTKEFISALSKKLGGVDLSTKKKFIKKTITEIIDAMQPPEEEDQSDDGVLLERDPPCLSFLSHLMPIVTSESLDEEPAKPSGGRGGLMAEKEISDDLMNLLGCKKRMARTDIVKRMWQYIRNPKDKREIILDSRMREVFKVDNFTMFRLTVTSMNKYIGAHIDPYKPVDLTTNSSASSKRKAKSTGGEPGKKKKRAPGVQAPWRLSEAMVAVVGKPVLPRPQITQALWAYIRENNLQFSMNKYVTPHLLEKLNKSEYDPSDFLIDVPPADADSPSESETSAAVPHLAVDTVQSSAELQTPKTDTESKALLAVHRA</sequence>
<dbReference type="Proteomes" id="UP000266841">
    <property type="component" value="Unassembled WGS sequence"/>
</dbReference>
<evidence type="ECO:0000256" key="1">
    <source>
        <dbReference type="SAM" id="MobiDB-lite"/>
    </source>
</evidence>
<gene>
    <name evidence="3" type="ORF">THAOC_24008</name>
</gene>
<dbReference type="OMA" id="MARTDIV"/>
<dbReference type="InterPro" id="IPR019835">
    <property type="entry name" value="SWIB_domain"/>
</dbReference>
<dbReference type="SUPFAM" id="SSF47592">
    <property type="entry name" value="SWIB/MDM2 domain"/>
    <property type="match status" value="2"/>
</dbReference>
<dbReference type="InterPro" id="IPR036885">
    <property type="entry name" value="SWIB_MDM2_dom_sf"/>
</dbReference>
<dbReference type="EMBL" id="AGNL01032281">
    <property type="protein sequence ID" value="EJK56158.1"/>
    <property type="molecule type" value="Genomic_DNA"/>
</dbReference>
<feature type="compositionally biased region" description="Polar residues" evidence="1">
    <location>
        <begin position="321"/>
        <end position="332"/>
    </location>
</feature>
<dbReference type="Gene3D" id="1.10.10.60">
    <property type="entry name" value="Homeodomain-like"/>
    <property type="match status" value="1"/>
</dbReference>
<dbReference type="eggNOG" id="KOG1946">
    <property type="taxonomic scope" value="Eukaryota"/>
</dbReference>
<dbReference type="Pfam" id="PF02201">
    <property type="entry name" value="SWIB"/>
    <property type="match status" value="2"/>
</dbReference>
<dbReference type="SMART" id="SM00151">
    <property type="entry name" value="SWIB"/>
    <property type="match status" value="2"/>
</dbReference>
<protein>
    <recommendedName>
        <fullName evidence="2">DEK-C domain-containing protein</fullName>
    </recommendedName>
</protein>
<evidence type="ECO:0000313" key="4">
    <source>
        <dbReference type="Proteomes" id="UP000266841"/>
    </source>
</evidence>
<feature type="region of interest" description="Disordered" evidence="1">
    <location>
        <begin position="202"/>
        <end position="230"/>
    </location>
</feature>
<dbReference type="OrthoDB" id="10251073at2759"/>
<dbReference type="Gene3D" id="1.10.245.10">
    <property type="entry name" value="SWIB/MDM2 domain"/>
    <property type="match status" value="2"/>
</dbReference>
<dbReference type="Pfam" id="PF08766">
    <property type="entry name" value="DEK_C"/>
    <property type="match status" value="1"/>
</dbReference>
<dbReference type="AlphaFoldDB" id="K0RQX7"/>